<dbReference type="KEGG" id="dfe:Dfer_2073"/>
<feature type="transmembrane region" description="Helical" evidence="1">
    <location>
        <begin position="42"/>
        <end position="63"/>
    </location>
</feature>
<keyword evidence="3" id="KW-1185">Reference proteome</keyword>
<dbReference type="Proteomes" id="UP000002011">
    <property type="component" value="Chromosome"/>
</dbReference>
<name>C6VXF3_DYAFD</name>
<dbReference type="HOGENOM" id="CLU_2081064_0_0_10"/>
<evidence type="ECO:0000313" key="3">
    <source>
        <dbReference type="Proteomes" id="UP000002011"/>
    </source>
</evidence>
<protein>
    <recommendedName>
        <fullName evidence="4">Transmembrane protein</fullName>
    </recommendedName>
</protein>
<dbReference type="AlphaFoldDB" id="C6VXF3"/>
<reference evidence="2 3" key="1">
    <citation type="journal article" date="2009" name="Stand. Genomic Sci.">
        <title>Complete genome sequence of Dyadobacter fermentans type strain (NS114).</title>
        <authorList>
            <person name="Lang E."/>
            <person name="Lapidus A."/>
            <person name="Chertkov O."/>
            <person name="Brettin T."/>
            <person name="Detter J.C."/>
            <person name="Han C."/>
            <person name="Copeland A."/>
            <person name="Glavina Del Rio T."/>
            <person name="Nolan M."/>
            <person name="Chen F."/>
            <person name="Lucas S."/>
            <person name="Tice H."/>
            <person name="Cheng J.F."/>
            <person name="Land M."/>
            <person name="Hauser L."/>
            <person name="Chang Y.J."/>
            <person name="Jeffries C.D."/>
            <person name="Kopitz M."/>
            <person name="Bruce D."/>
            <person name="Goodwin L."/>
            <person name="Pitluck S."/>
            <person name="Ovchinnikova G."/>
            <person name="Pati A."/>
            <person name="Ivanova N."/>
            <person name="Mavrommatis K."/>
            <person name="Chen A."/>
            <person name="Palaniappan K."/>
            <person name="Chain P."/>
            <person name="Bristow J."/>
            <person name="Eisen J.A."/>
            <person name="Markowitz V."/>
            <person name="Hugenholtz P."/>
            <person name="Goker M."/>
            <person name="Rohde M."/>
            <person name="Kyrpides N.C."/>
            <person name="Klenk H.P."/>
        </authorList>
    </citation>
    <scope>NUCLEOTIDE SEQUENCE [LARGE SCALE GENOMIC DNA]</scope>
    <source>
        <strain evidence="3">ATCC 700827 / DSM 18053 / CIP 107007 / KCTC 52180 / NS114</strain>
    </source>
</reference>
<evidence type="ECO:0008006" key="4">
    <source>
        <dbReference type="Google" id="ProtNLM"/>
    </source>
</evidence>
<keyword evidence="1" id="KW-0812">Transmembrane</keyword>
<gene>
    <name evidence="2" type="ordered locus">Dfer_2073</name>
</gene>
<evidence type="ECO:0000313" key="2">
    <source>
        <dbReference type="EMBL" id="ACT93296.1"/>
    </source>
</evidence>
<keyword evidence="1" id="KW-0472">Membrane</keyword>
<sequence length="117" mass="13160">MVDGCVLDGEVDGVLDGEVEGVLDGVDVCAKAAEAPNILNAMIFNLKAFMILYVWLMNIFIYVDCFKKESYQKRTSQINFLKTPPIVDGLRIVSNTPSNRRFYTRLVSDFLVSFVLN</sequence>
<organism evidence="2 3">
    <name type="scientific">Dyadobacter fermentans (strain ATCC 700827 / DSM 18053 / CIP 107007 / KCTC 52180 / NS114)</name>
    <dbReference type="NCBI Taxonomy" id="471854"/>
    <lineage>
        <taxon>Bacteria</taxon>
        <taxon>Pseudomonadati</taxon>
        <taxon>Bacteroidota</taxon>
        <taxon>Cytophagia</taxon>
        <taxon>Cytophagales</taxon>
        <taxon>Spirosomataceae</taxon>
        <taxon>Dyadobacter</taxon>
    </lineage>
</organism>
<evidence type="ECO:0000256" key="1">
    <source>
        <dbReference type="SAM" id="Phobius"/>
    </source>
</evidence>
<dbReference type="EMBL" id="CP001619">
    <property type="protein sequence ID" value="ACT93296.1"/>
    <property type="molecule type" value="Genomic_DNA"/>
</dbReference>
<keyword evidence="1" id="KW-1133">Transmembrane helix</keyword>
<proteinExistence type="predicted"/>
<accession>C6VXF3</accession>
<dbReference type="STRING" id="471854.Dfer_2073"/>